<feature type="compositionally biased region" description="Acidic residues" evidence="2">
    <location>
        <begin position="251"/>
        <end position="261"/>
    </location>
</feature>
<proteinExistence type="predicted"/>
<keyword evidence="1" id="KW-0175">Coiled coil</keyword>
<dbReference type="Proteomes" id="UP001497480">
    <property type="component" value="Unassembled WGS sequence"/>
</dbReference>
<dbReference type="Gene3D" id="1.10.10.60">
    <property type="entry name" value="Homeodomain-like"/>
    <property type="match status" value="1"/>
</dbReference>
<sequence>MDDMEDDARYPPNSFSLNRQIPFHRQKHPIRGTPYHHHRPIPTRYVEQSDEDEEHDEFDNYNAEEDEFEEGQNGYGGNFENDDGFERNPSKKRKIRGSSSVSNYELAPRLKMSYNRTAADDWTEHATFVLLEIWGDKFLQLGRNSLRIEDWNDVAEKVSEELEVERNVFQCRNMLDKLKSRYKKEKARIDEMCLSISKWAYFKKMDMLMASSSRQEYGLACGVDSGEYVFMNTRVYLNKSNGFDEMRDSPGESETDEDDNDDSKMGIHGRDDEDESETSYRVLSDSIQKFGEIYEKIENSKRKQMMELEKMRLDFNRELELQNKQISERAQAEIAKIREAHEVETETSADNRSE</sequence>
<feature type="domain" description="Myb/SANT-like DNA-binding" evidence="3">
    <location>
        <begin position="120"/>
        <end position="208"/>
    </location>
</feature>
<dbReference type="EMBL" id="CAXHTB010000024">
    <property type="protein sequence ID" value="CAL0332537.1"/>
    <property type="molecule type" value="Genomic_DNA"/>
</dbReference>
<feature type="region of interest" description="Disordered" evidence="2">
    <location>
        <begin position="241"/>
        <end position="281"/>
    </location>
</feature>
<feature type="compositionally biased region" description="Basic and acidic residues" evidence="2">
    <location>
        <begin position="262"/>
        <end position="271"/>
    </location>
</feature>
<feature type="region of interest" description="Disordered" evidence="2">
    <location>
        <begin position="66"/>
        <end position="99"/>
    </location>
</feature>
<dbReference type="PANTHER" id="PTHR31307">
    <property type="entry name" value="TRIHELIX TRANSCRIPTION FACTOR ASIL2"/>
    <property type="match status" value="1"/>
</dbReference>
<dbReference type="GO" id="GO:0005634">
    <property type="term" value="C:nucleus"/>
    <property type="evidence" value="ECO:0007669"/>
    <property type="project" value="TreeGrafter"/>
</dbReference>
<feature type="coiled-coil region" evidence="1">
    <location>
        <begin position="294"/>
        <end position="336"/>
    </location>
</feature>
<dbReference type="AlphaFoldDB" id="A0AAV1YES9"/>
<dbReference type="PANTHER" id="PTHR31307:SF8">
    <property type="entry name" value="ALCOHOL DEHYDROGENASE TRANSCRIPTION FACTOR MYB_SANT-LIKE FAMILY PROTEIN"/>
    <property type="match status" value="1"/>
</dbReference>
<keyword evidence="5" id="KW-1185">Reference proteome</keyword>
<dbReference type="InterPro" id="IPR044823">
    <property type="entry name" value="ASIL1/2-like"/>
</dbReference>
<evidence type="ECO:0000259" key="3">
    <source>
        <dbReference type="Pfam" id="PF13837"/>
    </source>
</evidence>
<dbReference type="InterPro" id="IPR044822">
    <property type="entry name" value="Myb_DNA-bind_4"/>
</dbReference>
<feature type="compositionally biased region" description="Basic residues" evidence="2">
    <location>
        <begin position="22"/>
        <end position="41"/>
    </location>
</feature>
<feature type="region of interest" description="Disordered" evidence="2">
    <location>
        <begin position="1"/>
        <end position="41"/>
    </location>
</feature>
<evidence type="ECO:0000313" key="4">
    <source>
        <dbReference type="EMBL" id="CAL0332537.1"/>
    </source>
</evidence>
<evidence type="ECO:0000313" key="5">
    <source>
        <dbReference type="Proteomes" id="UP001497480"/>
    </source>
</evidence>
<gene>
    <name evidence="4" type="ORF">LLUT_LOCUS33597</name>
</gene>
<organism evidence="4 5">
    <name type="scientific">Lupinus luteus</name>
    <name type="common">European yellow lupine</name>
    <dbReference type="NCBI Taxonomy" id="3873"/>
    <lineage>
        <taxon>Eukaryota</taxon>
        <taxon>Viridiplantae</taxon>
        <taxon>Streptophyta</taxon>
        <taxon>Embryophyta</taxon>
        <taxon>Tracheophyta</taxon>
        <taxon>Spermatophyta</taxon>
        <taxon>Magnoliopsida</taxon>
        <taxon>eudicotyledons</taxon>
        <taxon>Gunneridae</taxon>
        <taxon>Pentapetalae</taxon>
        <taxon>rosids</taxon>
        <taxon>fabids</taxon>
        <taxon>Fabales</taxon>
        <taxon>Fabaceae</taxon>
        <taxon>Papilionoideae</taxon>
        <taxon>50 kb inversion clade</taxon>
        <taxon>genistoids sensu lato</taxon>
        <taxon>core genistoids</taxon>
        <taxon>Genisteae</taxon>
        <taxon>Lupinus</taxon>
    </lineage>
</organism>
<reference evidence="4 5" key="1">
    <citation type="submission" date="2024-03" db="EMBL/GenBank/DDBJ databases">
        <authorList>
            <person name="Martinez-Hernandez J."/>
        </authorList>
    </citation>
    <scope>NUCLEOTIDE SEQUENCE [LARGE SCALE GENOMIC DNA]</scope>
</reference>
<accession>A0AAV1YES9</accession>
<dbReference type="Pfam" id="PF13837">
    <property type="entry name" value="Myb_DNA-bind_4"/>
    <property type="match status" value="1"/>
</dbReference>
<comment type="caution">
    <text evidence="4">The sequence shown here is derived from an EMBL/GenBank/DDBJ whole genome shotgun (WGS) entry which is preliminary data.</text>
</comment>
<evidence type="ECO:0000256" key="1">
    <source>
        <dbReference type="SAM" id="Coils"/>
    </source>
</evidence>
<protein>
    <recommendedName>
        <fullName evidence="3">Myb/SANT-like DNA-binding domain-containing protein</fullName>
    </recommendedName>
</protein>
<dbReference type="GO" id="GO:0000976">
    <property type="term" value="F:transcription cis-regulatory region binding"/>
    <property type="evidence" value="ECO:0007669"/>
    <property type="project" value="TreeGrafter"/>
</dbReference>
<name>A0AAV1YES9_LUPLU</name>
<evidence type="ECO:0000256" key="2">
    <source>
        <dbReference type="SAM" id="MobiDB-lite"/>
    </source>
</evidence>